<keyword evidence="2" id="KW-1185">Reference proteome</keyword>
<evidence type="ECO:0000313" key="2">
    <source>
        <dbReference type="Proteomes" id="UP000718715"/>
    </source>
</evidence>
<dbReference type="Proteomes" id="UP000718715">
    <property type="component" value="Unassembled WGS sequence"/>
</dbReference>
<comment type="caution">
    <text evidence="1">The sequence shown here is derived from an EMBL/GenBank/DDBJ whole genome shotgun (WGS) entry which is preliminary data.</text>
</comment>
<proteinExistence type="predicted"/>
<reference evidence="1" key="1">
    <citation type="submission" date="2018-03" db="EMBL/GenBank/DDBJ databases">
        <title>Genomic characterization of a polymicrobial infection associated with a disease outbreak in Pacific white shrimp (Litopenaeus vannamei).</title>
        <authorList>
            <person name="Turner J.W."/>
            <person name="Bachand P.T."/>
            <person name="Tallman J."/>
            <person name="Elledge N.C."/>
            <person name="Pinnell L.J."/>
            <person name="Laughlin R.C."/>
            <person name="Zimba P.V."/>
        </authorList>
    </citation>
    <scope>NUCLEOTIDE SEQUENCE</scope>
    <source>
        <strain evidence="1">Hep-2b-22</strain>
    </source>
</reference>
<evidence type="ECO:0000313" key="1">
    <source>
        <dbReference type="EMBL" id="TMX70304.1"/>
    </source>
</evidence>
<protein>
    <submittedName>
        <fullName evidence="1">Uncharacterized protein</fullName>
    </submittedName>
</protein>
<organism evidence="1 2">
    <name type="scientific">Photobacterium damselae</name>
    <dbReference type="NCBI Taxonomy" id="38293"/>
    <lineage>
        <taxon>Bacteria</taxon>
        <taxon>Pseudomonadati</taxon>
        <taxon>Pseudomonadota</taxon>
        <taxon>Gammaproteobacteria</taxon>
        <taxon>Vibrionales</taxon>
        <taxon>Vibrionaceae</taxon>
        <taxon>Photobacterium</taxon>
    </lineage>
</organism>
<sequence length="413" mass="47472">MNKEYKIVNSEFGHFTVIKNDSVVSKSMELYGEWAKNELCEISKFIKDTDTVLDVGAFIGTHTIYFSSLVCNGKVISFEARKDIYDVLKINSDKLSNVTVINSGIGKNNYKIEIEHKSLNDSDNFGGLDLKPIDKLEHKEVEIISINKLDSYDLEKVDFIKVDVEGMEYDVLLGAENIINKNRPVIFLELNDVEHGSNLLSWAKNNNYNVYGISTLAYNKNNFNNNQENIFSNASEIGLLFIDSNAENYNDIAKQTLSEIYTLDDIVLLLLTKIQYPYEILAKCKSANKLGISYYSPIIAEIIGESNYIKSILKMDYKKDELSLSSIKEEIKILLDKYEKSCNLLLDKSEEIKKIKIDNSTLESQFSNYRKEKKKEINLLENDIETYKKNIKSIKFILRLLKENILNRFKHNA</sequence>
<name>A0ACD3SZE5_PHODM</name>
<gene>
    <name evidence="1" type="ORF">DA092_20670</name>
</gene>
<accession>A0ACD3SZE5</accession>
<dbReference type="EMBL" id="PZOJ01000127">
    <property type="protein sequence ID" value="TMX70304.1"/>
    <property type="molecule type" value="Genomic_DNA"/>
</dbReference>